<reference evidence="1" key="1">
    <citation type="submission" date="2019-08" db="EMBL/GenBank/DDBJ databases">
        <authorList>
            <person name="Kucharzyk K."/>
            <person name="Murdoch R.W."/>
            <person name="Higgins S."/>
            <person name="Loffler F."/>
        </authorList>
    </citation>
    <scope>NUCLEOTIDE SEQUENCE</scope>
</reference>
<dbReference type="EMBL" id="VSSQ01003833">
    <property type="protein sequence ID" value="MPM22562.1"/>
    <property type="molecule type" value="Genomic_DNA"/>
</dbReference>
<dbReference type="AlphaFoldDB" id="A0A644Y204"/>
<sequence length="105" mass="12058">MNILKVNNKDGSIAIYFEELNYWEEYDLILSLLEKENQCKVISNQGAIYAKYSVLKIGNIEFALKHDDMLGNYLYTTNPSDVPVLERLAKNVINSIKAKLKKSNQ</sequence>
<gene>
    <name evidence="1" type="ORF">SDC9_69019</name>
</gene>
<name>A0A644Y204_9ZZZZ</name>
<accession>A0A644Y204</accession>
<protein>
    <submittedName>
        <fullName evidence="1">Uncharacterized protein</fullName>
    </submittedName>
</protein>
<organism evidence="1">
    <name type="scientific">bioreactor metagenome</name>
    <dbReference type="NCBI Taxonomy" id="1076179"/>
    <lineage>
        <taxon>unclassified sequences</taxon>
        <taxon>metagenomes</taxon>
        <taxon>ecological metagenomes</taxon>
    </lineage>
</organism>
<proteinExistence type="predicted"/>
<evidence type="ECO:0000313" key="1">
    <source>
        <dbReference type="EMBL" id="MPM22562.1"/>
    </source>
</evidence>
<comment type="caution">
    <text evidence="1">The sequence shown here is derived from an EMBL/GenBank/DDBJ whole genome shotgun (WGS) entry which is preliminary data.</text>
</comment>